<dbReference type="Proteomes" id="UP001370758">
    <property type="component" value="Unassembled WGS sequence"/>
</dbReference>
<evidence type="ECO:0000313" key="3">
    <source>
        <dbReference type="Proteomes" id="UP001370758"/>
    </source>
</evidence>
<proteinExistence type="predicted"/>
<gene>
    <name evidence="2" type="ORF">TWF481_003849</name>
</gene>
<name>A0AAV9WIS3_9PEZI</name>
<reference evidence="2 3" key="1">
    <citation type="submission" date="2023-08" db="EMBL/GenBank/DDBJ databases">
        <authorList>
            <person name="Palmer J.M."/>
        </authorList>
    </citation>
    <scope>NUCLEOTIDE SEQUENCE [LARGE SCALE GENOMIC DNA]</scope>
    <source>
        <strain evidence="2 3">TWF481</strain>
    </source>
</reference>
<protein>
    <submittedName>
        <fullName evidence="2">Uncharacterized protein</fullName>
    </submittedName>
</protein>
<feature type="region of interest" description="Disordered" evidence="1">
    <location>
        <begin position="344"/>
        <end position="389"/>
    </location>
</feature>
<dbReference type="EMBL" id="JAVHJL010000002">
    <property type="protein sequence ID" value="KAK6509086.1"/>
    <property type="molecule type" value="Genomic_DNA"/>
</dbReference>
<dbReference type="AlphaFoldDB" id="A0AAV9WIS3"/>
<evidence type="ECO:0000256" key="1">
    <source>
        <dbReference type="SAM" id="MobiDB-lite"/>
    </source>
</evidence>
<organism evidence="2 3">
    <name type="scientific">Arthrobotrys musiformis</name>
    <dbReference type="NCBI Taxonomy" id="47236"/>
    <lineage>
        <taxon>Eukaryota</taxon>
        <taxon>Fungi</taxon>
        <taxon>Dikarya</taxon>
        <taxon>Ascomycota</taxon>
        <taxon>Pezizomycotina</taxon>
        <taxon>Orbiliomycetes</taxon>
        <taxon>Orbiliales</taxon>
        <taxon>Orbiliaceae</taxon>
        <taxon>Arthrobotrys</taxon>
    </lineage>
</organism>
<keyword evidence="3" id="KW-1185">Reference proteome</keyword>
<sequence>MFLSFPSLKPGKDGVGSSTASWGAMCILVVLVNTGQMVLASSLGSSGSTSPNTLTSMKTSLPFITSTSQIDLKPTSTTPAAAPKVVATETIGFHTTLKTIPTANPSASTSPNIGGRIVDPSFFYTSPMVVICPDAFVVMQRYEDVGNGVMQWSAESGMPQSEWARTVRLMRTMVDHLDARGSGVVRGTILCCESLLCNENGQIIPNPNSVDCQRMSAWDPARCTYISGCYCYAQLGQPLAVAEGHHIPTLRHYQEAIDRIPESVRAMNQFWTWTVDPRIARYQGQALGFTPQVGVNVAAAGDPPFYLEFAEDGRPRPNNYGPGNSDEFFDFGKWDDDQFSKQRSGFNRWDRDFGGSEGSGGIGAKKRDVLPQGVTGEVDEVESSPDVRV</sequence>
<accession>A0AAV9WIS3</accession>
<evidence type="ECO:0000313" key="2">
    <source>
        <dbReference type="EMBL" id="KAK6509086.1"/>
    </source>
</evidence>
<comment type="caution">
    <text evidence="2">The sequence shown here is derived from an EMBL/GenBank/DDBJ whole genome shotgun (WGS) entry which is preliminary data.</text>
</comment>